<proteinExistence type="predicted"/>
<dbReference type="CDD" id="cd17552">
    <property type="entry name" value="REC_RR468-like"/>
    <property type="match status" value="1"/>
</dbReference>
<dbReference type="PROSITE" id="PS50110">
    <property type="entry name" value="RESPONSE_REGULATORY"/>
    <property type="match status" value="1"/>
</dbReference>
<reference evidence="4" key="1">
    <citation type="submission" date="2019-11" db="EMBL/GenBank/DDBJ databases">
        <title>Genomic insights into an expanded diversity of filamentous marine cyanobacteria reveals the extraordinary biosynthetic potential of Moorea and Okeania.</title>
        <authorList>
            <person name="Ferreira Leao T."/>
            <person name="Wang M."/>
            <person name="Moss N."/>
            <person name="Da Silva R."/>
            <person name="Sanders J."/>
            <person name="Nurk S."/>
            <person name="Gurevich A."/>
            <person name="Humphrey G."/>
            <person name="Reher R."/>
            <person name="Zhu Q."/>
            <person name="Belda-Ferre P."/>
            <person name="Glukhov E."/>
            <person name="Rex R."/>
            <person name="Dorrestein P.C."/>
            <person name="Knight R."/>
            <person name="Pevzner P."/>
            <person name="Gerwick W.H."/>
            <person name="Gerwick L."/>
        </authorList>
    </citation>
    <scope>NUCLEOTIDE SEQUENCE</scope>
    <source>
        <strain evidence="4">SIO1C4</strain>
    </source>
</reference>
<dbReference type="InterPro" id="IPR011006">
    <property type="entry name" value="CheY-like_superfamily"/>
</dbReference>
<protein>
    <submittedName>
        <fullName evidence="4">Response regulator</fullName>
    </submittedName>
</protein>
<feature type="domain" description="Response regulatory" evidence="3">
    <location>
        <begin position="5"/>
        <end position="122"/>
    </location>
</feature>
<sequence>MTSKRVLVIDDDDGVREIIRFSLEAVAGWEVLTATSGSEGLVKAHEDLPDAILLDVMMPDLDGPETFRRLQTNAATAEIPTILLTAKAKISEQKQFKELGVNGVITKPFDPVELVEQIREILTWRD</sequence>
<dbReference type="PANTHER" id="PTHR44591">
    <property type="entry name" value="STRESS RESPONSE REGULATOR PROTEIN 1"/>
    <property type="match status" value="1"/>
</dbReference>
<feature type="modified residue" description="4-aspartylphosphate" evidence="2">
    <location>
        <position position="55"/>
    </location>
</feature>
<dbReference type="InterPro" id="IPR001789">
    <property type="entry name" value="Sig_transdc_resp-reg_receiver"/>
</dbReference>
<evidence type="ECO:0000256" key="1">
    <source>
        <dbReference type="ARBA" id="ARBA00022553"/>
    </source>
</evidence>
<dbReference type="SMART" id="SM00448">
    <property type="entry name" value="REC"/>
    <property type="match status" value="1"/>
</dbReference>
<dbReference type="GO" id="GO:0000160">
    <property type="term" value="P:phosphorelay signal transduction system"/>
    <property type="evidence" value="ECO:0007669"/>
    <property type="project" value="InterPro"/>
</dbReference>
<name>A0A6B3NJZ4_9CYAN</name>
<dbReference type="SUPFAM" id="SSF52172">
    <property type="entry name" value="CheY-like"/>
    <property type="match status" value="1"/>
</dbReference>
<keyword evidence="1 2" id="KW-0597">Phosphoprotein</keyword>
<organism evidence="4">
    <name type="scientific">Symploca sp. SIO1C4</name>
    <dbReference type="NCBI Taxonomy" id="2607765"/>
    <lineage>
        <taxon>Bacteria</taxon>
        <taxon>Bacillati</taxon>
        <taxon>Cyanobacteriota</taxon>
        <taxon>Cyanophyceae</taxon>
        <taxon>Coleofasciculales</taxon>
        <taxon>Coleofasciculaceae</taxon>
        <taxon>Symploca</taxon>
    </lineage>
</organism>
<dbReference type="Pfam" id="PF00072">
    <property type="entry name" value="Response_reg"/>
    <property type="match status" value="1"/>
</dbReference>
<evidence type="ECO:0000313" key="4">
    <source>
        <dbReference type="EMBL" id="NER32123.1"/>
    </source>
</evidence>
<dbReference type="PANTHER" id="PTHR44591:SF22">
    <property type="entry name" value="CHEY SUBFAMILY"/>
    <property type="match status" value="1"/>
</dbReference>
<dbReference type="EMBL" id="JAAHFQ010001078">
    <property type="protein sequence ID" value="NER32123.1"/>
    <property type="molecule type" value="Genomic_DNA"/>
</dbReference>
<dbReference type="AlphaFoldDB" id="A0A6B3NJZ4"/>
<evidence type="ECO:0000256" key="2">
    <source>
        <dbReference type="PROSITE-ProRule" id="PRU00169"/>
    </source>
</evidence>
<accession>A0A6B3NJZ4</accession>
<comment type="caution">
    <text evidence="4">The sequence shown here is derived from an EMBL/GenBank/DDBJ whole genome shotgun (WGS) entry which is preliminary data.</text>
</comment>
<gene>
    <name evidence="4" type="ORF">F6J89_32105</name>
</gene>
<dbReference type="Gene3D" id="3.40.50.2300">
    <property type="match status" value="1"/>
</dbReference>
<evidence type="ECO:0000259" key="3">
    <source>
        <dbReference type="PROSITE" id="PS50110"/>
    </source>
</evidence>
<dbReference type="InterPro" id="IPR050595">
    <property type="entry name" value="Bact_response_regulator"/>
</dbReference>